<keyword evidence="4" id="KW-0328">Glycosyltransferase</keyword>
<evidence type="ECO:0000256" key="2">
    <source>
        <dbReference type="ARBA" id="ARBA00005386"/>
    </source>
</evidence>
<dbReference type="Gene3D" id="1.25.40.10">
    <property type="entry name" value="Tetratricopeptide repeat domain"/>
    <property type="match status" value="3"/>
</dbReference>
<dbReference type="Pfam" id="PF13181">
    <property type="entry name" value="TPR_8"/>
    <property type="match status" value="1"/>
</dbReference>
<dbReference type="RefSeq" id="WP_193943784.1">
    <property type="nucleotide sequence ID" value="NZ_JADEWB010000151.1"/>
</dbReference>
<dbReference type="Pfam" id="PF13844">
    <property type="entry name" value="Glyco_transf_41"/>
    <property type="match status" value="2"/>
</dbReference>
<dbReference type="SUPFAM" id="SSF53756">
    <property type="entry name" value="UDP-Glycosyltransferase/glycogen phosphorylase"/>
    <property type="match status" value="1"/>
</dbReference>
<keyword evidence="7 8" id="KW-0802">TPR repeat</keyword>
<dbReference type="InterPro" id="IPR017481">
    <property type="entry name" value="CHP03032"/>
</dbReference>
<feature type="repeat" description="TPR" evidence="8">
    <location>
        <begin position="522"/>
        <end position="555"/>
    </location>
</feature>
<dbReference type="InterPro" id="IPR000182">
    <property type="entry name" value="GNAT_dom"/>
</dbReference>
<dbReference type="Gene3D" id="3.40.50.11380">
    <property type="match status" value="1"/>
</dbReference>
<dbReference type="Proteomes" id="UP000606776">
    <property type="component" value="Unassembled WGS sequence"/>
</dbReference>
<dbReference type="Pfam" id="PF00583">
    <property type="entry name" value="Acetyltransf_1"/>
    <property type="match status" value="1"/>
</dbReference>
<organism evidence="10 11">
    <name type="scientific">Sphaerospermopsis aphanizomenoides LEGE 00250</name>
    <dbReference type="NCBI Taxonomy" id="2777972"/>
    <lineage>
        <taxon>Bacteria</taxon>
        <taxon>Bacillati</taxon>
        <taxon>Cyanobacteriota</taxon>
        <taxon>Cyanophyceae</taxon>
        <taxon>Nostocales</taxon>
        <taxon>Aphanizomenonaceae</taxon>
        <taxon>Sphaerospermopsis</taxon>
        <taxon>Sphaerospermopsis aphanizomenoides</taxon>
    </lineage>
</organism>
<evidence type="ECO:0000256" key="4">
    <source>
        <dbReference type="ARBA" id="ARBA00022676"/>
    </source>
</evidence>
<dbReference type="PANTHER" id="PTHR44366">
    <property type="entry name" value="UDP-N-ACETYLGLUCOSAMINE--PEPTIDE N-ACETYLGLUCOSAMINYLTRANSFERASE 110 KDA SUBUNIT"/>
    <property type="match status" value="1"/>
</dbReference>
<evidence type="ECO:0000256" key="6">
    <source>
        <dbReference type="ARBA" id="ARBA00022737"/>
    </source>
</evidence>
<feature type="repeat" description="TPR" evidence="8">
    <location>
        <begin position="556"/>
        <end position="589"/>
    </location>
</feature>
<keyword evidence="6" id="KW-0677">Repeat</keyword>
<dbReference type="InterPro" id="IPR037919">
    <property type="entry name" value="OGT"/>
</dbReference>
<accession>A0ABR9VI94</accession>
<evidence type="ECO:0000256" key="3">
    <source>
        <dbReference type="ARBA" id="ARBA00011970"/>
    </source>
</evidence>
<dbReference type="InterPro" id="IPR029489">
    <property type="entry name" value="OGT/SEC/SPY_C"/>
</dbReference>
<dbReference type="InterPro" id="IPR016181">
    <property type="entry name" value="Acyl_CoA_acyltransferase"/>
</dbReference>
<dbReference type="Pfam" id="PF13414">
    <property type="entry name" value="TPR_11"/>
    <property type="match status" value="3"/>
</dbReference>
<dbReference type="EMBL" id="JADEWB010000151">
    <property type="protein sequence ID" value="MBE9238219.1"/>
    <property type="molecule type" value="Genomic_DNA"/>
</dbReference>
<feature type="repeat" description="TPR" evidence="8">
    <location>
        <begin position="590"/>
        <end position="623"/>
    </location>
</feature>
<dbReference type="Pfam" id="PF13424">
    <property type="entry name" value="TPR_12"/>
    <property type="match status" value="1"/>
</dbReference>
<dbReference type="InterPro" id="IPR011990">
    <property type="entry name" value="TPR-like_helical_dom_sf"/>
</dbReference>
<evidence type="ECO:0000256" key="8">
    <source>
        <dbReference type="PROSITE-ProRule" id="PRU00339"/>
    </source>
</evidence>
<comment type="pathway">
    <text evidence="1">Protein modification; protein glycosylation.</text>
</comment>
<reference evidence="10 11" key="1">
    <citation type="submission" date="2020-10" db="EMBL/GenBank/DDBJ databases">
        <authorList>
            <person name="Castelo-Branco R."/>
            <person name="Eusebio N."/>
            <person name="Adriana R."/>
            <person name="Vieira A."/>
            <person name="Brugerolle De Fraissinette N."/>
            <person name="Rezende De Castro R."/>
            <person name="Schneider M.P."/>
            <person name="Vasconcelos V."/>
            <person name="Leao P.N."/>
        </authorList>
    </citation>
    <scope>NUCLEOTIDE SEQUENCE [LARGE SCALE GENOMIC DNA]</scope>
    <source>
        <strain evidence="10 11">LEGE 00250</strain>
    </source>
</reference>
<name>A0ABR9VI94_9CYAN</name>
<dbReference type="SUPFAM" id="SSF55729">
    <property type="entry name" value="Acyl-CoA N-acyltransferases (Nat)"/>
    <property type="match status" value="1"/>
</dbReference>
<feature type="domain" description="N-acetyltransferase" evidence="9">
    <location>
        <begin position="365"/>
        <end position="512"/>
    </location>
</feature>
<keyword evidence="11" id="KW-1185">Reference proteome</keyword>
<comment type="caution">
    <text evidence="10">The sequence shown here is derived from an EMBL/GenBank/DDBJ whole genome shotgun (WGS) entry which is preliminary data.</text>
</comment>
<keyword evidence="5" id="KW-0808">Transferase</keyword>
<feature type="repeat" description="TPR" evidence="8">
    <location>
        <begin position="726"/>
        <end position="759"/>
    </location>
</feature>
<dbReference type="NCBIfam" id="TIGR03032">
    <property type="entry name" value="TIGR03032 family protein"/>
    <property type="match status" value="1"/>
</dbReference>
<evidence type="ECO:0000313" key="10">
    <source>
        <dbReference type="EMBL" id="MBE9238219.1"/>
    </source>
</evidence>
<dbReference type="PROSITE" id="PS50293">
    <property type="entry name" value="TPR_REGION"/>
    <property type="match status" value="2"/>
</dbReference>
<dbReference type="EC" id="2.4.1.255" evidence="3"/>
<sequence length="1218" mass="136847">MNKPTYPSPSLQISASPELWKWLQQQQISIALTTYQTNRLIFLGSKPEVGLTVHEQKFDKPMGLYADDNSLYMSTRFQIWRLDNFLLPGETHQEADRLYIPSQSYTTGDLNVHDLVLDATGTPLFINTDFSCLATLKSGYSFTPVWQPPFISKLVAEDRCHLNGLAMAEGKPAYVTACSATDHAAGWRDHRVNGGIVLHIPSDQIIANNLSMPHSPRWYQDKLWLLNAGTGELGYLDDSQFVPITFCPGFVRGLAFWGNYALVGMSKLRSRNFTGLALETRLRAEEKDAECGLLVIDLKNGEIVHWLRFESVIEELFDIVVLPGVRQPNALGLETEDIQRLITFPGANGIVTSKPRVKPPSLNNGEIPKSATFKFQQVYHLNAESLAPYDAYTFPSLQARWKTQPQRGELVGVSASMNGEMVGFAIAELLPNFQGELISLFVAPLYRHQGLATRMMGFLEQELLRQKIRQIEVVYQPTTLTQQALEPMLQRLGWQPPTLSNHQLKRAYKLFPSPANQINPAARSQFEKGKQLAKQGNIEQAIICLQTAINLQPDYIAAYNQLGNAWQILGKWPEAIAAYHQLLEINPNVAAAHSNLGAIWQLQNQNEKAMLAYQQAIQIQPEFALAHLNLGKLLATQGNLHSARATLQTALRLQPDIAETHHQLGNVLQQLGDIPQAIACFQNALQIQPTFIEALHSLGCLFLRQQELTQAQQCFEQILTRQPDHINAQINLGHVLKIQNQLPQALASYEQALKLNSEETYVLYQLEHLKLSLCDWDNYDQRMQTLQASILANLSREQPTPCQPLSLSYFPLPLKLHQAVAQTWVRPIIRAMKEIKALCAFTHPVPPVRKLRIGYLSADFREHPMGVLLHQIFQHHDRTQFEIYGYSLVNVTDKFTTQIQDGCDVFVDLSHLSPTAAARRIHADGIHILIDLLGYTTHSRPEILALEPAPIQIQYLGYPDTMGAEFMPYILADRWLIPPELAPNYTEQVLELPHAFIASTLEISSRPLKRTDFGLPADSFVFCCFNRSDKLDPHGFQVWMEILQQVPNSVLWLIESLPSVSQNLRQIAQQAGISPHRLVFTPRLPLGEYLAAYRLADLFLDTFIYNAGATAVNALQAGLPVLTCPGETFASRMAASICASAGLEQLICPSWSSYEQLAVHLAQNPQALAAVRAVLKNPEQLPLFQPQQWICQLESVYQAVWNNLHSQIPVKPNIQKPI</sequence>
<dbReference type="SUPFAM" id="SSF48452">
    <property type="entry name" value="TPR-like"/>
    <property type="match status" value="1"/>
</dbReference>
<evidence type="ECO:0000256" key="7">
    <source>
        <dbReference type="ARBA" id="ARBA00022803"/>
    </source>
</evidence>
<dbReference type="Gene3D" id="3.40.50.2000">
    <property type="entry name" value="Glycogen Phosphorylase B"/>
    <property type="match status" value="1"/>
</dbReference>
<evidence type="ECO:0000259" key="9">
    <source>
        <dbReference type="PROSITE" id="PS51186"/>
    </source>
</evidence>
<dbReference type="SMART" id="SM00028">
    <property type="entry name" value="TPR"/>
    <property type="match status" value="7"/>
</dbReference>
<dbReference type="PANTHER" id="PTHR44366:SF1">
    <property type="entry name" value="UDP-N-ACETYLGLUCOSAMINE--PEPTIDE N-ACETYLGLUCOSAMINYLTRANSFERASE 110 KDA SUBUNIT"/>
    <property type="match status" value="1"/>
</dbReference>
<dbReference type="PROSITE" id="PS50005">
    <property type="entry name" value="TPR"/>
    <property type="match status" value="7"/>
</dbReference>
<dbReference type="Pfam" id="PF16261">
    <property type="entry name" value="DUF4915"/>
    <property type="match status" value="1"/>
</dbReference>
<evidence type="ECO:0000256" key="1">
    <source>
        <dbReference type="ARBA" id="ARBA00004922"/>
    </source>
</evidence>
<feature type="repeat" description="TPR" evidence="8">
    <location>
        <begin position="692"/>
        <end position="725"/>
    </location>
</feature>
<feature type="repeat" description="TPR" evidence="8">
    <location>
        <begin position="658"/>
        <end position="691"/>
    </location>
</feature>
<gene>
    <name evidence="10" type="ORF">IQ227_19855</name>
</gene>
<dbReference type="Gene3D" id="3.40.630.30">
    <property type="match status" value="1"/>
</dbReference>
<feature type="repeat" description="TPR" evidence="8">
    <location>
        <begin position="624"/>
        <end position="657"/>
    </location>
</feature>
<evidence type="ECO:0000313" key="11">
    <source>
        <dbReference type="Proteomes" id="UP000606776"/>
    </source>
</evidence>
<dbReference type="InterPro" id="IPR019734">
    <property type="entry name" value="TPR_rpt"/>
</dbReference>
<evidence type="ECO:0000256" key="5">
    <source>
        <dbReference type="ARBA" id="ARBA00022679"/>
    </source>
</evidence>
<protein>
    <recommendedName>
        <fullName evidence="3">protein O-GlcNAc transferase</fullName>
        <ecNumber evidence="3">2.4.1.255</ecNumber>
    </recommendedName>
</protein>
<comment type="similarity">
    <text evidence="2">Belongs to the glycosyltransferase 41 family. O-GlcNAc transferase subfamily.</text>
</comment>
<proteinExistence type="inferred from homology"/>
<dbReference type="PROSITE" id="PS51186">
    <property type="entry name" value="GNAT"/>
    <property type="match status" value="1"/>
</dbReference>
<dbReference type="CDD" id="cd04301">
    <property type="entry name" value="NAT_SF"/>
    <property type="match status" value="1"/>
</dbReference>